<dbReference type="EMBL" id="OX459954">
    <property type="protein sequence ID" value="CAI9158990.1"/>
    <property type="molecule type" value="Genomic_DNA"/>
</dbReference>
<evidence type="ECO:0000313" key="3">
    <source>
        <dbReference type="EMBL" id="CAI9158990.1"/>
    </source>
</evidence>
<dbReference type="Proteomes" id="UP001176941">
    <property type="component" value="Chromosome 18"/>
</dbReference>
<reference evidence="3" key="1">
    <citation type="submission" date="2023-04" db="EMBL/GenBank/DDBJ databases">
        <authorList>
            <consortium name="ELIXIR-Norway"/>
        </authorList>
    </citation>
    <scope>NUCLEOTIDE SEQUENCE [LARGE SCALE GENOMIC DNA]</scope>
</reference>
<dbReference type="InterPro" id="IPR040355">
    <property type="entry name" value="FAM220A"/>
</dbReference>
<name>A0ABN8YD78_RANTA</name>
<evidence type="ECO:0000313" key="4">
    <source>
        <dbReference type="Proteomes" id="UP001176941"/>
    </source>
</evidence>
<feature type="compositionally biased region" description="Low complexity" evidence="1">
    <location>
        <begin position="113"/>
        <end position="127"/>
    </location>
</feature>
<evidence type="ECO:0000259" key="2">
    <source>
        <dbReference type="Pfam" id="PF15487"/>
    </source>
</evidence>
<feature type="domain" description="SIPAR" evidence="2">
    <location>
        <begin position="3"/>
        <end position="254"/>
    </location>
</feature>
<keyword evidence="4" id="KW-1185">Reference proteome</keyword>
<feature type="compositionally biased region" description="Low complexity" evidence="1">
    <location>
        <begin position="93"/>
        <end position="105"/>
    </location>
</feature>
<feature type="compositionally biased region" description="Low complexity" evidence="1">
    <location>
        <begin position="40"/>
        <end position="56"/>
    </location>
</feature>
<organism evidence="3 4">
    <name type="scientific">Rangifer tarandus platyrhynchus</name>
    <name type="common">Svalbard reindeer</name>
    <dbReference type="NCBI Taxonomy" id="3082113"/>
    <lineage>
        <taxon>Eukaryota</taxon>
        <taxon>Metazoa</taxon>
        <taxon>Chordata</taxon>
        <taxon>Craniata</taxon>
        <taxon>Vertebrata</taxon>
        <taxon>Euteleostomi</taxon>
        <taxon>Mammalia</taxon>
        <taxon>Eutheria</taxon>
        <taxon>Laurasiatheria</taxon>
        <taxon>Artiodactyla</taxon>
        <taxon>Ruminantia</taxon>
        <taxon>Pecora</taxon>
        <taxon>Cervidae</taxon>
        <taxon>Odocoileinae</taxon>
        <taxon>Rangifer</taxon>
    </lineage>
</organism>
<gene>
    <name evidence="3" type="ORF">MRATA1EN1_LOCUS7952</name>
</gene>
<dbReference type="PANTHER" id="PTHR31980:SF1">
    <property type="entry name" value="PROTEIN FAM220A"/>
    <property type="match status" value="1"/>
</dbReference>
<protein>
    <recommendedName>
        <fullName evidence="2">SIPAR domain-containing protein</fullName>
    </recommendedName>
</protein>
<feature type="compositionally biased region" description="Basic and acidic residues" evidence="1">
    <location>
        <begin position="59"/>
        <end position="74"/>
    </location>
</feature>
<dbReference type="PANTHER" id="PTHR31980">
    <property type="entry name" value="PROTEIN FAM220A"/>
    <property type="match status" value="1"/>
</dbReference>
<dbReference type="Pfam" id="PF15487">
    <property type="entry name" value="FAM220"/>
    <property type="match status" value="1"/>
</dbReference>
<accession>A0ABN8YD78</accession>
<feature type="region of interest" description="Disordered" evidence="1">
    <location>
        <begin position="31"/>
        <end position="176"/>
    </location>
</feature>
<sequence length="255" mass="27076">MRDGRRPFCARLAEEQGAGATSDRALCRGLWSERRQEGSPRPADAASRVRRPAAAAQGDPRKEESSPETERDPRGASPVRRGGLKALPRWQEAAQRSSASAAAQSDTAGLSSAPAGPRCAGPARGVGEAPGTDWPWAAPVPTGGHRGRSHGGEPWGSGLLGRLSGSAKGGSEDDPPRAFLEKLDSALAPSCLRSILLHAHPLIFLNDETKSVFPGHSEPMFSEPRVEYKKMLSWEESTSDDLQITVASLAPQAFE</sequence>
<dbReference type="InterPro" id="IPR029155">
    <property type="entry name" value="SIPAR"/>
</dbReference>
<evidence type="ECO:0000256" key="1">
    <source>
        <dbReference type="SAM" id="MobiDB-lite"/>
    </source>
</evidence>
<proteinExistence type="predicted"/>